<evidence type="ECO:0008006" key="3">
    <source>
        <dbReference type="Google" id="ProtNLM"/>
    </source>
</evidence>
<feature type="non-terminal residue" evidence="2">
    <location>
        <position position="1"/>
    </location>
</feature>
<organism evidence="2">
    <name type="scientific">marine metagenome</name>
    <dbReference type="NCBI Taxonomy" id="408172"/>
    <lineage>
        <taxon>unclassified sequences</taxon>
        <taxon>metagenomes</taxon>
        <taxon>ecological metagenomes</taxon>
    </lineage>
</organism>
<gene>
    <name evidence="2" type="ORF">METZ01_LOCUS95308</name>
</gene>
<evidence type="ECO:0000313" key="2">
    <source>
        <dbReference type="EMBL" id="SVA42454.1"/>
    </source>
</evidence>
<dbReference type="EMBL" id="UINC01009468">
    <property type="protein sequence ID" value="SVA42454.1"/>
    <property type="molecule type" value="Genomic_DNA"/>
</dbReference>
<accession>A0A381VQF4</accession>
<proteinExistence type="predicted"/>
<name>A0A381VQF4_9ZZZZ</name>
<feature type="region of interest" description="Disordered" evidence="1">
    <location>
        <begin position="1"/>
        <end position="23"/>
    </location>
</feature>
<dbReference type="SUPFAM" id="SSF82185">
    <property type="entry name" value="Histone H3 K4-specific methyltransferase SET7/9 N-terminal domain"/>
    <property type="match status" value="1"/>
</dbReference>
<reference evidence="2" key="1">
    <citation type="submission" date="2018-05" db="EMBL/GenBank/DDBJ databases">
        <authorList>
            <person name="Lanie J.A."/>
            <person name="Ng W.-L."/>
            <person name="Kazmierczak K.M."/>
            <person name="Andrzejewski T.M."/>
            <person name="Davidsen T.M."/>
            <person name="Wayne K.J."/>
            <person name="Tettelin H."/>
            <person name="Glass J.I."/>
            <person name="Rusch D."/>
            <person name="Podicherti R."/>
            <person name="Tsui H.-C.T."/>
            <person name="Winkler M.E."/>
        </authorList>
    </citation>
    <scope>NUCLEOTIDE SEQUENCE</scope>
</reference>
<dbReference type="Gene3D" id="2.20.110.10">
    <property type="entry name" value="Histone H3 K4-specific methyltransferase SET7/9 N-terminal domain"/>
    <property type="match status" value="1"/>
</dbReference>
<protein>
    <recommendedName>
        <fullName evidence="3">MORN repeat-containing protein</fullName>
    </recommendedName>
</protein>
<sequence>QLQQTGTYSGGELDGPYETYDENGQLRFKGTYNMGERCGEWIQDGETVTYGSCPPGPEGGN</sequence>
<evidence type="ECO:0000256" key="1">
    <source>
        <dbReference type="SAM" id="MobiDB-lite"/>
    </source>
</evidence>
<dbReference type="AlphaFoldDB" id="A0A381VQF4"/>